<dbReference type="Proteomes" id="UP000522663">
    <property type="component" value="Unassembled WGS sequence"/>
</dbReference>
<feature type="non-terminal residue" evidence="13">
    <location>
        <position position="278"/>
    </location>
</feature>
<dbReference type="FunFam" id="1.20.1050.20:FF:000001">
    <property type="entry name" value="Signal transducer and activator of transcription"/>
    <property type="match status" value="1"/>
</dbReference>
<dbReference type="GO" id="GO:0003677">
    <property type="term" value="F:DNA binding"/>
    <property type="evidence" value="ECO:0007669"/>
    <property type="project" value="UniProtKB-KW"/>
</dbReference>
<comment type="caution">
    <text evidence="13">The sequence shown here is derived from an EMBL/GenBank/DDBJ whole genome shotgun (WGS) entry which is preliminary data.</text>
</comment>
<dbReference type="InterPro" id="IPR013800">
    <property type="entry name" value="STAT_TF_alpha"/>
</dbReference>
<dbReference type="GO" id="GO:0005634">
    <property type="term" value="C:nucleus"/>
    <property type="evidence" value="ECO:0007669"/>
    <property type="project" value="UniProtKB-SubCell"/>
</dbReference>
<dbReference type="OrthoDB" id="19300at2759"/>
<dbReference type="Pfam" id="PF02864">
    <property type="entry name" value="STAT_bind"/>
    <property type="match status" value="1"/>
</dbReference>
<dbReference type="SUPFAM" id="SSF47655">
    <property type="entry name" value="STAT"/>
    <property type="match status" value="1"/>
</dbReference>
<dbReference type="Gene3D" id="2.60.40.630">
    <property type="entry name" value="STAT transcription factor, DNA-binding domain"/>
    <property type="match status" value="1"/>
</dbReference>
<evidence type="ECO:0000256" key="9">
    <source>
        <dbReference type="ARBA" id="ARBA00023242"/>
    </source>
</evidence>
<dbReference type="Gene3D" id="1.20.1050.20">
    <property type="entry name" value="STAT transcription factor, all-alpha domain"/>
    <property type="match status" value="1"/>
</dbReference>
<keyword evidence="10" id="KW-0175">Coiled coil</keyword>
<evidence type="ECO:0000256" key="5">
    <source>
        <dbReference type="ARBA" id="ARBA00022999"/>
    </source>
</evidence>
<evidence type="ECO:0000256" key="8">
    <source>
        <dbReference type="ARBA" id="ARBA00023163"/>
    </source>
</evidence>
<dbReference type="GO" id="GO:0003700">
    <property type="term" value="F:DNA-binding transcription factor activity"/>
    <property type="evidence" value="ECO:0007669"/>
    <property type="project" value="InterPro"/>
</dbReference>
<comment type="subcellular location">
    <subcellularLocation>
        <location evidence="2">Cytoplasm</location>
    </subcellularLocation>
    <subcellularLocation>
        <location evidence="1">Nucleus</location>
    </subcellularLocation>
</comment>
<accession>A0A7K9Y4N5</accession>
<feature type="non-terminal residue" evidence="13">
    <location>
        <position position="1"/>
    </location>
</feature>
<feature type="domain" description="STAT transcription factor all-alpha" evidence="11">
    <location>
        <begin position="1"/>
        <end position="143"/>
    </location>
</feature>
<dbReference type="InterPro" id="IPR015988">
    <property type="entry name" value="STAT_TF_CC"/>
</dbReference>
<dbReference type="InterPro" id="IPR008967">
    <property type="entry name" value="p53-like_TF_DNA-bd_sf"/>
</dbReference>
<proteinExistence type="predicted"/>
<reference evidence="13 14" key="1">
    <citation type="submission" date="2019-09" db="EMBL/GenBank/DDBJ databases">
        <title>Bird 10,000 Genomes (B10K) Project - Family phase.</title>
        <authorList>
            <person name="Zhang G."/>
        </authorList>
    </citation>
    <scope>NUCLEOTIDE SEQUENCE [LARGE SCALE GENOMIC DNA]</scope>
    <source>
        <strain evidence="13">B10K-DU-001-53</strain>
        <tissue evidence="13">Muscle</tissue>
    </source>
</reference>
<feature type="domain" description="STAT transcription factor DNA-binding" evidence="12">
    <location>
        <begin position="157"/>
        <end position="278"/>
    </location>
</feature>
<evidence type="ECO:0000256" key="4">
    <source>
        <dbReference type="ARBA" id="ARBA00022553"/>
    </source>
</evidence>
<keyword evidence="4" id="KW-0597">Phosphoprotein</keyword>
<dbReference type="PANTHER" id="PTHR11801">
    <property type="entry name" value="SIGNAL TRANSDUCER AND ACTIVATOR OF TRANSCRIPTION"/>
    <property type="match status" value="1"/>
</dbReference>
<keyword evidence="14" id="KW-1185">Reference proteome</keyword>
<keyword evidence="7" id="KW-0238">DNA-binding</keyword>
<evidence type="ECO:0000256" key="7">
    <source>
        <dbReference type="ARBA" id="ARBA00023125"/>
    </source>
</evidence>
<evidence type="ECO:0000259" key="12">
    <source>
        <dbReference type="Pfam" id="PF02864"/>
    </source>
</evidence>
<keyword evidence="5" id="KW-0727">SH2 domain</keyword>
<keyword evidence="6" id="KW-0805">Transcription regulation</keyword>
<organism evidence="13 14">
    <name type="scientific">Odontophorus gujanensis</name>
    <name type="common">marbled wood quail</name>
    <dbReference type="NCBI Taxonomy" id="886794"/>
    <lineage>
        <taxon>Eukaryota</taxon>
        <taxon>Metazoa</taxon>
        <taxon>Chordata</taxon>
        <taxon>Craniata</taxon>
        <taxon>Vertebrata</taxon>
        <taxon>Euteleostomi</taxon>
        <taxon>Archelosauria</taxon>
        <taxon>Archosauria</taxon>
        <taxon>Dinosauria</taxon>
        <taxon>Saurischia</taxon>
        <taxon>Theropoda</taxon>
        <taxon>Coelurosauria</taxon>
        <taxon>Aves</taxon>
        <taxon>Neognathae</taxon>
        <taxon>Galloanserae</taxon>
        <taxon>Galliformes</taxon>
        <taxon>Odontophoridae</taxon>
        <taxon>Odontophorus</taxon>
    </lineage>
</organism>
<evidence type="ECO:0000256" key="3">
    <source>
        <dbReference type="ARBA" id="ARBA00022490"/>
    </source>
</evidence>
<evidence type="ECO:0000256" key="1">
    <source>
        <dbReference type="ARBA" id="ARBA00004123"/>
    </source>
</evidence>
<dbReference type="GO" id="GO:0005737">
    <property type="term" value="C:cytoplasm"/>
    <property type="evidence" value="ECO:0007669"/>
    <property type="project" value="UniProtKB-SubCell"/>
</dbReference>
<name>A0A7K9Y4N5_9GALL</name>
<dbReference type="EMBL" id="VXAB01000773">
    <property type="protein sequence ID" value="NXJ03939.1"/>
    <property type="molecule type" value="Genomic_DNA"/>
</dbReference>
<evidence type="ECO:0000256" key="10">
    <source>
        <dbReference type="SAM" id="Coils"/>
    </source>
</evidence>
<keyword evidence="8" id="KW-0804">Transcription</keyword>
<evidence type="ECO:0000256" key="6">
    <source>
        <dbReference type="ARBA" id="ARBA00023015"/>
    </source>
</evidence>
<sequence>LEDLQDTFDFSYKMYYQPGQDHSRDPEYLQQVQALQAKLQSLDRQRREVVAQLQQLLGRSETLRDFLQQELSAWRDRQQRSCLGAPADTCLLQLQGWFTALGEGLFQLLQLLRGVGELRQKVTYEQDPLQTELPLLEKRLQEQLTCLLQSAFVVEQQPCMPNTPKRPLVLRTANKFCTRARLLVRLHDRNHRMEANIHIDRSGDTTLILPLLHRFRKFNILTSSSKTVLVGDSPREGLVCDFQYLTLKEQKGGGSGKGSRGTNEGPLAVTEELHLITF</sequence>
<keyword evidence="3" id="KW-0963">Cytoplasm</keyword>
<protein>
    <submittedName>
        <fullName evidence="13">STAT2 protein</fullName>
    </submittedName>
</protein>
<keyword evidence="9" id="KW-0539">Nucleus</keyword>
<evidence type="ECO:0000313" key="13">
    <source>
        <dbReference type="EMBL" id="NXJ03939.1"/>
    </source>
</evidence>
<evidence type="ECO:0000313" key="14">
    <source>
        <dbReference type="Proteomes" id="UP000522663"/>
    </source>
</evidence>
<evidence type="ECO:0000259" key="11">
    <source>
        <dbReference type="Pfam" id="PF01017"/>
    </source>
</evidence>
<feature type="coiled-coil region" evidence="10">
    <location>
        <begin position="32"/>
        <end position="70"/>
    </location>
</feature>
<dbReference type="InterPro" id="IPR012345">
    <property type="entry name" value="STAT_TF_DNA-bd_N"/>
</dbReference>
<evidence type="ECO:0000256" key="2">
    <source>
        <dbReference type="ARBA" id="ARBA00004496"/>
    </source>
</evidence>
<dbReference type="Pfam" id="PF01017">
    <property type="entry name" value="STAT_alpha"/>
    <property type="match status" value="1"/>
</dbReference>
<dbReference type="GO" id="GO:0007165">
    <property type="term" value="P:signal transduction"/>
    <property type="evidence" value="ECO:0007669"/>
    <property type="project" value="InterPro"/>
</dbReference>
<gene>
    <name evidence="13" type="primary">Stat2</name>
    <name evidence="13" type="ORF">ODOGUJ_R01426</name>
</gene>
<dbReference type="InterPro" id="IPR001217">
    <property type="entry name" value="STAT"/>
</dbReference>
<dbReference type="SUPFAM" id="SSF49417">
    <property type="entry name" value="p53-like transcription factors"/>
    <property type="match status" value="1"/>
</dbReference>
<dbReference type="InterPro" id="IPR013801">
    <property type="entry name" value="STAT_TF_DNA-bd"/>
</dbReference>
<dbReference type="FunFam" id="2.60.40.630:FF:000004">
    <property type="entry name" value="Signal transducer and activator of transcription"/>
    <property type="match status" value="1"/>
</dbReference>
<dbReference type="AlphaFoldDB" id="A0A7K9Y4N5"/>